<dbReference type="AlphaFoldDB" id="A0A2H3E153"/>
<accession>A0A2H3E153</accession>
<organism evidence="1 2">
    <name type="scientific">Armillaria gallica</name>
    <name type="common">Bulbous honey fungus</name>
    <name type="synonym">Armillaria bulbosa</name>
    <dbReference type="NCBI Taxonomy" id="47427"/>
    <lineage>
        <taxon>Eukaryota</taxon>
        <taxon>Fungi</taxon>
        <taxon>Dikarya</taxon>
        <taxon>Basidiomycota</taxon>
        <taxon>Agaricomycotina</taxon>
        <taxon>Agaricomycetes</taxon>
        <taxon>Agaricomycetidae</taxon>
        <taxon>Agaricales</taxon>
        <taxon>Marasmiineae</taxon>
        <taxon>Physalacriaceae</taxon>
        <taxon>Armillaria</taxon>
    </lineage>
</organism>
<dbReference type="Proteomes" id="UP000217790">
    <property type="component" value="Unassembled WGS sequence"/>
</dbReference>
<evidence type="ECO:0000313" key="2">
    <source>
        <dbReference type="Proteomes" id="UP000217790"/>
    </source>
</evidence>
<proteinExistence type="predicted"/>
<gene>
    <name evidence="1" type="ORF">ARMGADRAFT_1078972</name>
</gene>
<dbReference type="Gene3D" id="3.60.130.30">
    <property type="match status" value="1"/>
</dbReference>
<evidence type="ECO:0000313" key="1">
    <source>
        <dbReference type="EMBL" id="PBK94273.1"/>
    </source>
</evidence>
<protein>
    <submittedName>
        <fullName evidence="1">Uncharacterized protein</fullName>
    </submittedName>
</protein>
<keyword evidence="2" id="KW-1185">Reference proteome</keyword>
<reference evidence="2" key="1">
    <citation type="journal article" date="2017" name="Nat. Ecol. Evol.">
        <title>Genome expansion and lineage-specific genetic innovations in the forest pathogenic fungi Armillaria.</title>
        <authorList>
            <person name="Sipos G."/>
            <person name="Prasanna A.N."/>
            <person name="Walter M.C."/>
            <person name="O'Connor E."/>
            <person name="Balint B."/>
            <person name="Krizsan K."/>
            <person name="Kiss B."/>
            <person name="Hess J."/>
            <person name="Varga T."/>
            <person name="Slot J."/>
            <person name="Riley R."/>
            <person name="Boka B."/>
            <person name="Rigling D."/>
            <person name="Barry K."/>
            <person name="Lee J."/>
            <person name="Mihaltcheva S."/>
            <person name="LaButti K."/>
            <person name="Lipzen A."/>
            <person name="Waldron R."/>
            <person name="Moloney N.M."/>
            <person name="Sperisen C."/>
            <person name="Kredics L."/>
            <person name="Vagvoelgyi C."/>
            <person name="Patrignani A."/>
            <person name="Fitzpatrick D."/>
            <person name="Nagy I."/>
            <person name="Doyle S."/>
            <person name="Anderson J.B."/>
            <person name="Grigoriev I.V."/>
            <person name="Gueldener U."/>
            <person name="Muensterkoetter M."/>
            <person name="Nagy L.G."/>
        </authorList>
    </citation>
    <scope>NUCLEOTIDE SEQUENCE [LARGE SCALE GENOMIC DNA]</scope>
    <source>
        <strain evidence="2">Ar21-2</strain>
    </source>
</reference>
<sequence>MEVRTTDAPSNVHWTKRIDAKLPNKVARNRARGKDRLGCHATKQGFQNFVANSPALVAETLPITHESWHGRVMQVVLCEAIIAQWSTWTIMKVVQTFQKIPFSFESLQPTHIFDSKGRLIMYCSMAFNLDMKEFVAQAKAFMVRCSPFSEDAADGNSRGRHWFCIAGHDRQNKMDPALTASHRKNWQTIQDFFQPTRIFYRATLVHEISSSLLLPKSISMIATSLVWHHFPQIYQRYYDCALYMQEKEGLLPLFGIFWNFCINVSRPGVKRVYCRPHVDRMNIAIGVCVVFVYGKFNHKEKCWLCIWEFGFVTEIPPNVFCLYPSSLLFHFNIDMSQVNIEDVEIKVTDRERPTKDSDPVNRNWKDEEERGSCMWFSQATMFQSSEKGIRTMKDA</sequence>
<dbReference type="InParanoid" id="A0A2H3E153"/>
<dbReference type="OrthoDB" id="3266461at2759"/>
<dbReference type="EMBL" id="KZ293654">
    <property type="protein sequence ID" value="PBK94273.1"/>
    <property type="molecule type" value="Genomic_DNA"/>
</dbReference>
<name>A0A2H3E153_ARMGA</name>